<reference evidence="1 2" key="1">
    <citation type="journal article" date="2022" name="Arch. Microbiol.">
        <title>Paraburkholderia bengalensis sp. nov. isolated from roots of Oryza sativa, IR64.</title>
        <authorList>
            <person name="Nag P."/>
            <person name="Mondal N."/>
            <person name="Sarkar J."/>
            <person name="Das S."/>
        </authorList>
    </citation>
    <scope>NUCLEOTIDE SEQUENCE [LARGE SCALE GENOMIC DNA]</scope>
    <source>
        <strain evidence="1 2">IR64_4_BI</strain>
    </source>
</reference>
<gene>
    <name evidence="1" type="ORF">H3V53_32195</name>
</gene>
<proteinExistence type="predicted"/>
<evidence type="ECO:0000313" key="1">
    <source>
        <dbReference type="EMBL" id="MEI6001659.1"/>
    </source>
</evidence>
<comment type="caution">
    <text evidence="1">The sequence shown here is derived from an EMBL/GenBank/DDBJ whole genome shotgun (WGS) entry which is preliminary data.</text>
</comment>
<name>A0ABU8J154_9BURK</name>
<dbReference type="Proteomes" id="UP001386437">
    <property type="component" value="Unassembled WGS sequence"/>
</dbReference>
<sequence length="132" mass="14285">MDRRLLTLALGMFALGPDCIAFAGILRETASSFHARIHAGGQPVTVYALSYASPGSSTAAVAGNVARKGSFARLYWAIRHRQHCYDLFIRSLHRSYHTGFGRARRSNVLSDSQWDGSDARASAALTKDAVSA</sequence>
<dbReference type="RefSeq" id="WP_336601354.1">
    <property type="nucleotide sequence ID" value="NZ_JACFYJ010000080.1"/>
</dbReference>
<accession>A0ABU8J154</accession>
<organism evidence="1 2">
    <name type="scientific">Paraburkholderia bengalensis</name>
    <dbReference type="NCBI Taxonomy" id="2747562"/>
    <lineage>
        <taxon>Bacteria</taxon>
        <taxon>Pseudomonadati</taxon>
        <taxon>Pseudomonadota</taxon>
        <taxon>Betaproteobacteria</taxon>
        <taxon>Burkholderiales</taxon>
        <taxon>Burkholderiaceae</taxon>
        <taxon>Paraburkholderia</taxon>
    </lineage>
</organism>
<protein>
    <submittedName>
        <fullName evidence="1">MFS transporter</fullName>
    </submittedName>
</protein>
<dbReference type="EMBL" id="JACFYJ010000080">
    <property type="protein sequence ID" value="MEI6001659.1"/>
    <property type="molecule type" value="Genomic_DNA"/>
</dbReference>
<evidence type="ECO:0000313" key="2">
    <source>
        <dbReference type="Proteomes" id="UP001386437"/>
    </source>
</evidence>
<keyword evidence="2" id="KW-1185">Reference proteome</keyword>